<protein>
    <submittedName>
        <fullName evidence="2">Pyridoxamine 5'-phosphate oxidase family protein</fullName>
    </submittedName>
</protein>
<comment type="caution">
    <text evidence="2">The sequence shown here is derived from an EMBL/GenBank/DDBJ whole genome shotgun (WGS) entry which is preliminary data.</text>
</comment>
<evidence type="ECO:0000313" key="2">
    <source>
        <dbReference type="EMBL" id="HIX94432.1"/>
    </source>
</evidence>
<evidence type="ECO:0000259" key="1">
    <source>
        <dbReference type="Pfam" id="PF01243"/>
    </source>
</evidence>
<dbReference type="Pfam" id="PF01243">
    <property type="entry name" value="PNPOx_N"/>
    <property type="match status" value="1"/>
</dbReference>
<dbReference type="EMBL" id="DXEI01000052">
    <property type="protein sequence ID" value="HIX94432.1"/>
    <property type="molecule type" value="Genomic_DNA"/>
</dbReference>
<dbReference type="SUPFAM" id="SSF50475">
    <property type="entry name" value="FMN-binding split barrel"/>
    <property type="match status" value="1"/>
</dbReference>
<dbReference type="AlphaFoldDB" id="A0A9D2BUW0"/>
<evidence type="ECO:0000313" key="3">
    <source>
        <dbReference type="Proteomes" id="UP000886751"/>
    </source>
</evidence>
<dbReference type="InterPro" id="IPR011576">
    <property type="entry name" value="Pyridox_Oxase_N"/>
</dbReference>
<sequence>MFAESYETFWQEFGPGKTMVLATALDDHVTARMMSVVCLVGKLYFQTDKTFRKYTQLTGNPRVALCIDNIQIEGVCRELSHPLENAAFCAAYKSCFAGSFARYTALQNERLFVVEPRFVERWTYQDGAPCIQTWDVENKTYTETPYEGR</sequence>
<accession>A0A9D2BUW0</accession>
<proteinExistence type="predicted"/>
<feature type="domain" description="Pyridoxamine 5'-phosphate oxidase N-terminal" evidence="1">
    <location>
        <begin position="17"/>
        <end position="121"/>
    </location>
</feature>
<reference evidence="2" key="2">
    <citation type="submission" date="2021-04" db="EMBL/GenBank/DDBJ databases">
        <authorList>
            <person name="Gilroy R."/>
        </authorList>
    </citation>
    <scope>NUCLEOTIDE SEQUENCE</scope>
    <source>
        <strain evidence="2">ChiHecec2B26-7398</strain>
    </source>
</reference>
<reference evidence="2" key="1">
    <citation type="journal article" date="2021" name="PeerJ">
        <title>Extensive microbial diversity within the chicken gut microbiome revealed by metagenomics and culture.</title>
        <authorList>
            <person name="Gilroy R."/>
            <person name="Ravi A."/>
            <person name="Getino M."/>
            <person name="Pursley I."/>
            <person name="Horton D.L."/>
            <person name="Alikhan N.F."/>
            <person name="Baker D."/>
            <person name="Gharbi K."/>
            <person name="Hall N."/>
            <person name="Watson M."/>
            <person name="Adriaenssens E.M."/>
            <person name="Foster-Nyarko E."/>
            <person name="Jarju S."/>
            <person name="Secka A."/>
            <person name="Antonio M."/>
            <person name="Oren A."/>
            <person name="Chaudhuri R.R."/>
            <person name="La Ragione R."/>
            <person name="Hildebrand F."/>
            <person name="Pallen M.J."/>
        </authorList>
    </citation>
    <scope>NUCLEOTIDE SEQUENCE</scope>
    <source>
        <strain evidence="2">ChiHecec2B26-7398</strain>
    </source>
</reference>
<dbReference type="Gene3D" id="2.30.110.10">
    <property type="entry name" value="Electron Transport, Fmn-binding Protein, Chain A"/>
    <property type="match status" value="1"/>
</dbReference>
<organism evidence="2 3">
    <name type="scientific">Candidatus Gemmiger excrementipullorum</name>
    <dbReference type="NCBI Taxonomy" id="2838610"/>
    <lineage>
        <taxon>Bacteria</taxon>
        <taxon>Bacillati</taxon>
        <taxon>Bacillota</taxon>
        <taxon>Clostridia</taxon>
        <taxon>Eubacteriales</taxon>
        <taxon>Gemmiger</taxon>
    </lineage>
</organism>
<dbReference type="Proteomes" id="UP000886751">
    <property type="component" value="Unassembled WGS sequence"/>
</dbReference>
<gene>
    <name evidence="2" type="ORF">H9846_03135</name>
</gene>
<name>A0A9D2BUW0_9FIRM</name>
<dbReference type="InterPro" id="IPR012349">
    <property type="entry name" value="Split_barrel_FMN-bd"/>
</dbReference>